<dbReference type="Proteomes" id="UP000004030">
    <property type="component" value="Unassembled WGS sequence"/>
</dbReference>
<dbReference type="KEGG" id="npn:JI59_16300"/>
<dbReference type="PATRIC" id="fig|1088721.3.peg.748"/>
<dbReference type="OrthoDB" id="9806476at2"/>
<dbReference type="eggNOG" id="ENOG50319K5">
    <property type="taxonomic scope" value="Bacteria"/>
</dbReference>
<proteinExistence type="predicted"/>
<evidence type="ECO:0000259" key="1">
    <source>
        <dbReference type="Pfam" id="PF11195"/>
    </source>
</evidence>
<reference evidence="2 3" key="1">
    <citation type="journal article" date="2012" name="J. Bacteriol.">
        <title>Genome sequence of benzo(a)pyrene-degrading bacterium Novosphingobium pentaromativorans US6-1.</title>
        <authorList>
            <person name="Luo Y.R."/>
            <person name="Kang S.G."/>
            <person name="Kim S.J."/>
            <person name="Kim M.R."/>
            <person name="Li N."/>
            <person name="Lee J.H."/>
            <person name="Kwon K.K."/>
        </authorList>
    </citation>
    <scope>NUCLEOTIDE SEQUENCE [LARGE SCALE GENOMIC DNA]</scope>
    <source>
        <strain evidence="2 3">US6-1</strain>
    </source>
</reference>
<evidence type="ECO:0000313" key="3">
    <source>
        <dbReference type="Proteomes" id="UP000004030"/>
    </source>
</evidence>
<gene>
    <name evidence="2" type="ORF">NSU_0757</name>
</gene>
<dbReference type="RefSeq" id="WP_007011673.1">
    <property type="nucleotide sequence ID" value="NZ_AGFM01000009.1"/>
</dbReference>
<feature type="domain" description="Thoeris anti-defense 2-like" evidence="1">
    <location>
        <begin position="1"/>
        <end position="86"/>
    </location>
</feature>
<accession>G6E8T6</accession>
<dbReference type="AlphaFoldDB" id="G6E8T6"/>
<keyword evidence="3" id="KW-1185">Reference proteome</keyword>
<name>G6E8T6_9SPHN</name>
<dbReference type="STRING" id="1088721.JI59_16300"/>
<organism evidence="2 3">
    <name type="scientific">Novosphingobium pentaromativorans US6-1</name>
    <dbReference type="NCBI Taxonomy" id="1088721"/>
    <lineage>
        <taxon>Bacteria</taxon>
        <taxon>Pseudomonadati</taxon>
        <taxon>Pseudomonadota</taxon>
        <taxon>Alphaproteobacteria</taxon>
        <taxon>Sphingomonadales</taxon>
        <taxon>Sphingomonadaceae</taxon>
        <taxon>Novosphingobium</taxon>
    </lineage>
</organism>
<dbReference type="Pfam" id="PF11195">
    <property type="entry name" value="Tad2-like"/>
    <property type="match status" value="1"/>
</dbReference>
<dbReference type="EMBL" id="AGFM01000009">
    <property type="protein sequence ID" value="EHJ62160.1"/>
    <property type="molecule type" value="Genomic_DNA"/>
</dbReference>
<evidence type="ECO:0000313" key="2">
    <source>
        <dbReference type="EMBL" id="EHJ62160.1"/>
    </source>
</evidence>
<sequence>MDFGSALVALKDGKRVSRAGWNGKGMFLFLVPGSHFKVNRPPLLGIYPEGTGIDYRPHIDMKTAQGDVVPWVASQSDLLCEDWGIVE</sequence>
<comment type="caution">
    <text evidence="2">The sequence shown here is derived from an EMBL/GenBank/DDBJ whole genome shotgun (WGS) entry which is preliminary data.</text>
</comment>
<dbReference type="InterPro" id="IPR021361">
    <property type="entry name" value="Tad2-like_dom"/>
</dbReference>
<protein>
    <recommendedName>
        <fullName evidence="1">Thoeris anti-defense 2-like domain-containing protein</fullName>
    </recommendedName>
</protein>